<dbReference type="Pfam" id="PF10853">
    <property type="entry name" value="DUF2650"/>
    <property type="match status" value="1"/>
</dbReference>
<evidence type="ECO:0000313" key="3">
    <source>
        <dbReference type="Proteomes" id="UP000038045"/>
    </source>
</evidence>
<dbReference type="AlphaFoldDB" id="A0A0N4Z203"/>
<keyword evidence="1" id="KW-0472">Membrane</keyword>
<dbReference type="WBParaSite" id="PTRK_0000089900.1">
    <property type="protein sequence ID" value="PTRK_0000089900.1"/>
    <property type="gene ID" value="PTRK_0000089900"/>
</dbReference>
<dbReference type="Proteomes" id="UP000038045">
    <property type="component" value="Unplaced"/>
</dbReference>
<dbReference type="PANTHER" id="PTHR34149:SF2">
    <property type="entry name" value="PROTEIN CBG11905"/>
    <property type="match status" value="1"/>
</dbReference>
<sequence>MKITLLIPHFIFAIIAISILATTTKADSSVVDEVKQLDPFQLRDSSLGCPIPVVGASCPESNALYYFKCCGKLLDSCCFRLQDWVTVLLLVMAALTVLAIIINIVRCIFCMG</sequence>
<evidence type="ECO:0000313" key="4">
    <source>
        <dbReference type="WBParaSite" id="PTRK_0000089900.1"/>
    </source>
</evidence>
<evidence type="ECO:0000256" key="1">
    <source>
        <dbReference type="SAM" id="Phobius"/>
    </source>
</evidence>
<accession>A0A0N4Z203</accession>
<dbReference type="InterPro" id="IPR022559">
    <property type="entry name" value="SUP-1-like"/>
</dbReference>
<reference evidence="4" key="1">
    <citation type="submission" date="2017-02" db="UniProtKB">
        <authorList>
            <consortium name="WormBaseParasite"/>
        </authorList>
    </citation>
    <scope>IDENTIFICATION</scope>
</reference>
<name>A0A0N4Z203_PARTI</name>
<feature type="chain" id="PRO_5005890996" evidence="2">
    <location>
        <begin position="27"/>
        <end position="112"/>
    </location>
</feature>
<keyword evidence="3" id="KW-1185">Reference proteome</keyword>
<protein>
    <submittedName>
        <fullName evidence="4">Transmembrane protein</fullName>
    </submittedName>
</protein>
<feature type="signal peptide" evidence="2">
    <location>
        <begin position="1"/>
        <end position="26"/>
    </location>
</feature>
<proteinExistence type="predicted"/>
<organism evidence="3 4">
    <name type="scientific">Parastrongyloides trichosuri</name>
    <name type="common">Possum-specific nematode worm</name>
    <dbReference type="NCBI Taxonomy" id="131310"/>
    <lineage>
        <taxon>Eukaryota</taxon>
        <taxon>Metazoa</taxon>
        <taxon>Ecdysozoa</taxon>
        <taxon>Nematoda</taxon>
        <taxon>Chromadorea</taxon>
        <taxon>Rhabditida</taxon>
        <taxon>Tylenchina</taxon>
        <taxon>Panagrolaimomorpha</taxon>
        <taxon>Strongyloidoidea</taxon>
        <taxon>Strongyloididae</taxon>
        <taxon>Parastrongyloides</taxon>
    </lineage>
</organism>
<feature type="transmembrane region" description="Helical" evidence="1">
    <location>
        <begin position="84"/>
        <end position="109"/>
    </location>
</feature>
<keyword evidence="1" id="KW-1133">Transmembrane helix</keyword>
<dbReference type="PANTHER" id="PTHR34149">
    <property type="entry name" value="PROTEIN CBG11905-RELATED"/>
    <property type="match status" value="1"/>
</dbReference>
<evidence type="ECO:0000256" key="2">
    <source>
        <dbReference type="SAM" id="SignalP"/>
    </source>
</evidence>
<keyword evidence="2" id="KW-0732">Signal</keyword>
<keyword evidence="1" id="KW-0812">Transmembrane</keyword>